<keyword evidence="3" id="KW-1185">Reference proteome</keyword>
<evidence type="ECO:0000259" key="1">
    <source>
        <dbReference type="Pfam" id="PF00483"/>
    </source>
</evidence>
<proteinExistence type="predicted"/>
<dbReference type="InterPro" id="IPR029044">
    <property type="entry name" value="Nucleotide-diphossugar_trans"/>
</dbReference>
<reference evidence="2 3" key="1">
    <citation type="submission" date="2016-11" db="EMBL/GenBank/DDBJ databases">
        <title>Study of marine rhodopsin-containing bacteria.</title>
        <authorList>
            <person name="Yoshizawa S."/>
            <person name="Kumagai Y."/>
            <person name="Kogure K."/>
        </authorList>
    </citation>
    <scope>NUCLEOTIDE SEQUENCE [LARGE SCALE GENOMIC DNA]</scope>
    <source>
        <strain evidence="2 3">SAORIC-28</strain>
    </source>
</reference>
<dbReference type="GO" id="GO:0016740">
    <property type="term" value="F:transferase activity"/>
    <property type="evidence" value="ECO:0007669"/>
    <property type="project" value="UniProtKB-KW"/>
</dbReference>
<gene>
    <name evidence="2" type="ORF">BSZ37_14560</name>
</gene>
<dbReference type="AlphaFoldDB" id="A0A271J2Q4"/>
<organism evidence="2 3">
    <name type="scientific">Rubrivirga marina</name>
    <dbReference type="NCBI Taxonomy" id="1196024"/>
    <lineage>
        <taxon>Bacteria</taxon>
        <taxon>Pseudomonadati</taxon>
        <taxon>Rhodothermota</taxon>
        <taxon>Rhodothermia</taxon>
        <taxon>Rhodothermales</taxon>
        <taxon>Rubricoccaceae</taxon>
        <taxon>Rubrivirga</taxon>
    </lineage>
</organism>
<feature type="domain" description="Nucleotidyl transferase" evidence="1">
    <location>
        <begin position="7"/>
        <end position="233"/>
    </location>
</feature>
<dbReference type="PANTHER" id="PTHR22572">
    <property type="entry name" value="SUGAR-1-PHOSPHATE GUANYL TRANSFERASE"/>
    <property type="match status" value="1"/>
</dbReference>
<keyword evidence="2" id="KW-0808">Transferase</keyword>
<dbReference type="InterPro" id="IPR005835">
    <property type="entry name" value="NTP_transferase_dom"/>
</dbReference>
<dbReference type="OrthoDB" id="9803871at2"/>
<sequence length="333" mass="35779">MKLIVPMAGRGTRLRPHTHVTPKPLLPVVGRTMVERIVETFAEAIGDFEEAVFVLGPDFGDDVRRQLTEICQRFGIEASFGVQEKALGTAHAIAQAGDKLDGECVLVFADTLFTMDQAPDLDADAVVWVMEVEDPSRFGVVVKDGDRITDFVEKPDTPISNEAIVGIYYVKDGARLAGEIQYLMDNGVRGKGDEYQLTDALDRMLKDGATFKTARVTEWLDCGTIPAIKSTSEIVLDHDGESRTEGTVENSQIIEPVFIGEGAVVKDSVVGPYAAIHGGATITESAVRHTIVFGEARIEGSALDGSMVGHHADVRGFAGTLNIGDHATVGPEA</sequence>
<dbReference type="InterPro" id="IPR050486">
    <property type="entry name" value="Mannose-1P_guanyltransferase"/>
</dbReference>
<dbReference type="Gene3D" id="2.160.10.10">
    <property type="entry name" value="Hexapeptide repeat proteins"/>
    <property type="match status" value="1"/>
</dbReference>
<dbReference type="Pfam" id="PF00483">
    <property type="entry name" value="NTP_transferase"/>
    <property type="match status" value="1"/>
</dbReference>
<dbReference type="SUPFAM" id="SSF53448">
    <property type="entry name" value="Nucleotide-diphospho-sugar transferases"/>
    <property type="match status" value="1"/>
</dbReference>
<accession>A0A271J2Q4</accession>
<dbReference type="Proteomes" id="UP000216339">
    <property type="component" value="Unassembled WGS sequence"/>
</dbReference>
<dbReference type="EMBL" id="MQWD01000001">
    <property type="protein sequence ID" value="PAP77577.1"/>
    <property type="molecule type" value="Genomic_DNA"/>
</dbReference>
<dbReference type="RefSeq" id="WP_095511243.1">
    <property type="nucleotide sequence ID" value="NZ_MQWD01000001.1"/>
</dbReference>
<evidence type="ECO:0000313" key="3">
    <source>
        <dbReference type="Proteomes" id="UP000216339"/>
    </source>
</evidence>
<protein>
    <submittedName>
        <fullName evidence="2">Glucose-1-phosphate thymidylyltransferase</fullName>
    </submittedName>
</protein>
<evidence type="ECO:0000313" key="2">
    <source>
        <dbReference type="EMBL" id="PAP77577.1"/>
    </source>
</evidence>
<name>A0A271J2Q4_9BACT</name>
<comment type="caution">
    <text evidence="2">The sequence shown here is derived from an EMBL/GenBank/DDBJ whole genome shotgun (WGS) entry which is preliminary data.</text>
</comment>
<dbReference type="CDD" id="cd04181">
    <property type="entry name" value="NTP_transferase"/>
    <property type="match status" value="1"/>
</dbReference>
<dbReference type="Gene3D" id="3.90.550.10">
    <property type="entry name" value="Spore Coat Polysaccharide Biosynthesis Protein SpsA, Chain A"/>
    <property type="match status" value="1"/>
</dbReference>